<proteinExistence type="predicted"/>
<reference evidence="1 2" key="1">
    <citation type="submission" date="2018-03" db="EMBL/GenBank/DDBJ databases">
        <title>Genomic Encyclopedia of Type Strains, Phase III (KMG-III): the genomes of soil and plant-associated and newly described type strains.</title>
        <authorList>
            <person name="Whitman W."/>
        </authorList>
    </citation>
    <scope>NUCLEOTIDE SEQUENCE [LARGE SCALE GENOMIC DNA]</scope>
    <source>
        <strain evidence="1 2">CGMCC 4.7097</strain>
    </source>
</reference>
<accession>A0A2P8IDF4</accession>
<keyword evidence="2" id="KW-1185">Reference proteome</keyword>
<organism evidence="1 2">
    <name type="scientific">Saccharothrix carnea</name>
    <dbReference type="NCBI Taxonomy" id="1280637"/>
    <lineage>
        <taxon>Bacteria</taxon>
        <taxon>Bacillati</taxon>
        <taxon>Actinomycetota</taxon>
        <taxon>Actinomycetes</taxon>
        <taxon>Pseudonocardiales</taxon>
        <taxon>Pseudonocardiaceae</taxon>
        <taxon>Saccharothrix</taxon>
    </lineage>
</organism>
<dbReference type="RefSeq" id="WP_146173787.1">
    <property type="nucleotide sequence ID" value="NZ_PYAX01000003.1"/>
</dbReference>
<sequence>MSDKQTQVVTTARDAYVAGRDIYLNGARPADPLYDRSRPVFVQYLNPEILHCYGFPLRRGESQLTTGQALYATRLAVLATDANLVMPASYLFEVPGIPRLLELLRGLVALQQVAYCAPVPDVVRYGEQKAAEYRADPQNPYVTPTSLAIAQDLVWSPRGAGSTADHIARRWDAALSRDGELARLAASLARHWPPGHREPEGELRAVPERLGEQAFVTRFVARAIPARPRPEELARIGWFVSRAYLSSYLHDLDAIILRDFPFGGLSCGVEHDPGVSAVSARSLDLALQWLGLAEFIHVTASWAELVQLRSNPEFGSIAVASQSSDRMEGLRRAVVRSRASRPAEVKSLAQAESAVRIAADSLYA</sequence>
<dbReference type="EMBL" id="PYAX01000003">
    <property type="protein sequence ID" value="PSL56494.1"/>
    <property type="molecule type" value="Genomic_DNA"/>
</dbReference>
<dbReference type="AlphaFoldDB" id="A0A2P8IDF4"/>
<dbReference type="Proteomes" id="UP000241118">
    <property type="component" value="Unassembled WGS sequence"/>
</dbReference>
<gene>
    <name evidence="1" type="ORF">B0I31_103243</name>
</gene>
<evidence type="ECO:0000313" key="1">
    <source>
        <dbReference type="EMBL" id="PSL56494.1"/>
    </source>
</evidence>
<protein>
    <submittedName>
        <fullName evidence="1">Uncharacterized protein</fullName>
    </submittedName>
</protein>
<evidence type="ECO:0000313" key="2">
    <source>
        <dbReference type="Proteomes" id="UP000241118"/>
    </source>
</evidence>
<name>A0A2P8IDF4_SACCR</name>
<comment type="caution">
    <text evidence="1">The sequence shown here is derived from an EMBL/GenBank/DDBJ whole genome shotgun (WGS) entry which is preliminary data.</text>
</comment>
<dbReference type="OrthoDB" id="3320050at2"/>